<dbReference type="EMBL" id="CP044399">
    <property type="protein sequence ID" value="QFI37920.1"/>
    <property type="molecule type" value="Genomic_DNA"/>
</dbReference>
<organism evidence="4 5">
    <name type="scientific">Moritella marina ATCC 15381</name>
    <dbReference type="NCBI Taxonomy" id="1202962"/>
    <lineage>
        <taxon>Bacteria</taxon>
        <taxon>Pseudomonadati</taxon>
        <taxon>Pseudomonadota</taxon>
        <taxon>Gammaproteobacteria</taxon>
        <taxon>Alteromonadales</taxon>
        <taxon>Moritellaceae</taxon>
        <taxon>Moritella</taxon>
    </lineage>
</organism>
<dbReference type="Pfam" id="PF01168">
    <property type="entry name" value="Ala_racemase_N"/>
    <property type="match status" value="1"/>
</dbReference>
<dbReference type="CDD" id="cd06819">
    <property type="entry name" value="PLPDE_III_LS_D-TA"/>
    <property type="match status" value="1"/>
</dbReference>
<dbReference type="GO" id="GO:0008721">
    <property type="term" value="F:D-serine ammonia-lyase activity"/>
    <property type="evidence" value="ECO:0007669"/>
    <property type="project" value="TreeGrafter"/>
</dbReference>
<comment type="similarity">
    <text evidence="1">Belongs to the DSD1 family.</text>
</comment>
<dbReference type="InterPro" id="IPR042208">
    <property type="entry name" value="D-ser_dehydrat-like_sf"/>
</dbReference>
<reference evidence="4 5" key="1">
    <citation type="submission" date="2019-09" db="EMBL/GenBank/DDBJ databases">
        <title>Hybrid Assembly of the complete Genome of the Deep-Sea Bacterium Moritella marina from long Nanopore and Illumina reads.</title>
        <authorList>
            <person name="Magin S."/>
            <person name="Georgoulis A."/>
            <person name="Papadimitriou K."/>
            <person name="Iliakis G."/>
            <person name="Vorgias C.E."/>
        </authorList>
    </citation>
    <scope>NUCLEOTIDE SEQUENCE [LARGE SCALE GENOMIC DNA]</scope>
    <source>
        <strain evidence="4 5">MP-1</strain>
    </source>
</reference>
<dbReference type="SUPFAM" id="SSF51419">
    <property type="entry name" value="PLP-binding barrel"/>
    <property type="match status" value="1"/>
</dbReference>
<evidence type="ECO:0000313" key="4">
    <source>
        <dbReference type="EMBL" id="QFI37920.1"/>
    </source>
</evidence>
<evidence type="ECO:0000256" key="1">
    <source>
        <dbReference type="ARBA" id="ARBA00005323"/>
    </source>
</evidence>
<dbReference type="PANTHER" id="PTHR28004:SF2">
    <property type="entry name" value="D-SERINE DEHYDRATASE"/>
    <property type="match status" value="1"/>
</dbReference>
<dbReference type="Gene3D" id="2.40.37.20">
    <property type="entry name" value="D-serine dehydratase-like domain"/>
    <property type="match status" value="1"/>
</dbReference>
<dbReference type="GO" id="GO:0036088">
    <property type="term" value="P:D-serine catabolic process"/>
    <property type="evidence" value="ECO:0007669"/>
    <property type="project" value="TreeGrafter"/>
</dbReference>
<evidence type="ECO:0000259" key="3">
    <source>
        <dbReference type="SMART" id="SM01119"/>
    </source>
</evidence>
<feature type="domain" description="D-serine dehydratase-like" evidence="3">
    <location>
        <begin position="263"/>
        <end position="350"/>
    </location>
</feature>
<dbReference type="AlphaFoldDB" id="A0A5J6WLH4"/>
<dbReference type="InterPro" id="IPR029066">
    <property type="entry name" value="PLP-binding_barrel"/>
</dbReference>
<dbReference type="Gene3D" id="3.20.20.10">
    <property type="entry name" value="Alanine racemase"/>
    <property type="match status" value="1"/>
</dbReference>
<name>A0A5J6WLH4_MORMI</name>
<dbReference type="InterPro" id="IPR051466">
    <property type="entry name" value="D-amino_acid_metab_enzyme"/>
</dbReference>
<dbReference type="Pfam" id="PF14031">
    <property type="entry name" value="D-ser_dehydrat"/>
    <property type="match status" value="1"/>
</dbReference>
<dbReference type="SMART" id="SM01119">
    <property type="entry name" value="D-ser_dehydrat"/>
    <property type="match status" value="1"/>
</dbReference>
<dbReference type="InterPro" id="IPR026956">
    <property type="entry name" value="D-ser_dehydrat-like_dom"/>
</dbReference>
<dbReference type="KEGG" id="mmaa:FR932_08675"/>
<dbReference type="PANTHER" id="PTHR28004">
    <property type="entry name" value="ZGC:162816-RELATED"/>
    <property type="match status" value="1"/>
</dbReference>
<protein>
    <submittedName>
        <fullName evidence="4">DSD1 family PLP-dependent enzyme</fullName>
    </submittedName>
</protein>
<dbReference type="RefSeq" id="WP_019441135.1">
    <property type="nucleotide sequence ID" value="NZ_ALOE01000013.1"/>
</dbReference>
<keyword evidence="2" id="KW-0456">Lyase</keyword>
<evidence type="ECO:0000256" key="2">
    <source>
        <dbReference type="ARBA" id="ARBA00023239"/>
    </source>
</evidence>
<gene>
    <name evidence="4" type="ORF">FR932_08675</name>
</gene>
<dbReference type="Proteomes" id="UP000327424">
    <property type="component" value="Chromosome"/>
</dbReference>
<sequence>MIGKHKLELDTPCLVIDKSKLINNIEMMQKFAVSKSKHVRPHAKTHKCVEICQLQLDAGSIGISITKPVEAYELAKAKIRHLLITSPIVTKHKLATLAKILKLAPETMIVVDSKANLAQLDELGNELNLSINLLVDIDAGIGRTGASFDTAFDLAIAVHQHNQTTLKGIQCYAGHFQHILGHDERQQASAALLNKAGKLKQDIEQATGLINLIQSGSGTGTYEIDSDITSVTEIQPGSYTVMDKEYFDIEYSVSNSAGHFQPAMTLLTSVISANHSTHVTVDAGTKALYKEATHPQIISHENLNYEWHYFGDEHGKVSGDSLPSVGAVIEMIVPHCDPTINLHDKFYVVEDDIVVAVWDIALRGKLA</sequence>
<accession>A0A5J6WLH4</accession>
<dbReference type="OrthoDB" id="9772497at2"/>
<dbReference type="InterPro" id="IPR001608">
    <property type="entry name" value="Ala_racemase_N"/>
</dbReference>
<keyword evidence="5" id="KW-1185">Reference proteome</keyword>
<proteinExistence type="inferred from homology"/>
<evidence type="ECO:0000313" key="5">
    <source>
        <dbReference type="Proteomes" id="UP000327424"/>
    </source>
</evidence>